<feature type="transmembrane region" description="Helical" evidence="10">
    <location>
        <begin position="387"/>
        <end position="408"/>
    </location>
</feature>
<evidence type="ECO:0000256" key="8">
    <source>
        <dbReference type="ARBA" id="ARBA00023136"/>
    </source>
</evidence>
<evidence type="ECO:0000256" key="9">
    <source>
        <dbReference type="ARBA" id="ARBA00023251"/>
    </source>
</evidence>
<dbReference type="PANTHER" id="PTHR43823">
    <property type="entry name" value="SPORULATION PROTEIN YKVU"/>
    <property type="match status" value="1"/>
</dbReference>
<keyword evidence="12" id="KW-1185">Reference proteome</keyword>
<keyword evidence="7 10" id="KW-1133">Transmembrane helix</keyword>
<dbReference type="InterPro" id="IPR045070">
    <property type="entry name" value="MATE_MepA-like"/>
</dbReference>
<keyword evidence="8 10" id="KW-0472">Membrane</keyword>
<comment type="subcellular location">
    <subcellularLocation>
        <location evidence="1">Cell membrane</location>
        <topology evidence="1">Multi-pass membrane protein</topology>
    </subcellularLocation>
</comment>
<evidence type="ECO:0000256" key="10">
    <source>
        <dbReference type="SAM" id="Phobius"/>
    </source>
</evidence>
<dbReference type="InterPro" id="IPR002528">
    <property type="entry name" value="MATE_fam"/>
</dbReference>
<feature type="transmembrane region" description="Helical" evidence="10">
    <location>
        <begin position="164"/>
        <end position="183"/>
    </location>
</feature>
<feature type="transmembrane region" description="Helical" evidence="10">
    <location>
        <begin position="235"/>
        <end position="257"/>
    </location>
</feature>
<dbReference type="NCBIfam" id="TIGR00797">
    <property type="entry name" value="matE"/>
    <property type="match status" value="1"/>
</dbReference>
<evidence type="ECO:0000256" key="5">
    <source>
        <dbReference type="ARBA" id="ARBA00022475"/>
    </source>
</evidence>
<dbReference type="PIRSF" id="PIRSF006603">
    <property type="entry name" value="DinF"/>
    <property type="match status" value="1"/>
</dbReference>
<feature type="transmembrane region" description="Helical" evidence="10">
    <location>
        <begin position="55"/>
        <end position="79"/>
    </location>
</feature>
<feature type="transmembrane region" description="Helical" evidence="10">
    <location>
        <begin position="414"/>
        <end position="433"/>
    </location>
</feature>
<gene>
    <name evidence="11" type="ORF">QOZ92_000475</name>
</gene>
<dbReference type="EMBL" id="JAUSWG010000002">
    <property type="protein sequence ID" value="MDQ0555362.1"/>
    <property type="molecule type" value="Genomic_DNA"/>
</dbReference>
<protein>
    <recommendedName>
        <fullName evidence="3">Multidrug export protein MepA</fullName>
    </recommendedName>
</protein>
<comment type="similarity">
    <text evidence="2">Belongs to the multi antimicrobial extrusion (MATE) (TC 2.A.66.1) family. MepA subfamily.</text>
</comment>
<keyword evidence="5" id="KW-1003">Cell membrane</keyword>
<evidence type="ECO:0000313" key="12">
    <source>
        <dbReference type="Proteomes" id="UP001232584"/>
    </source>
</evidence>
<dbReference type="Pfam" id="PF01554">
    <property type="entry name" value="MatE"/>
    <property type="match status" value="2"/>
</dbReference>
<keyword evidence="9" id="KW-0046">Antibiotic resistance</keyword>
<accession>A0ABU0MWT0</accession>
<feature type="transmembrane region" description="Helical" evidence="10">
    <location>
        <begin position="91"/>
        <end position="114"/>
    </location>
</feature>
<dbReference type="Proteomes" id="UP001232584">
    <property type="component" value="Unassembled WGS sequence"/>
</dbReference>
<dbReference type="RefSeq" id="WP_307502432.1">
    <property type="nucleotide sequence ID" value="NZ_BAAACE010000029.1"/>
</dbReference>
<feature type="transmembrane region" description="Helical" evidence="10">
    <location>
        <begin position="12"/>
        <end position="35"/>
    </location>
</feature>
<feature type="transmembrane region" description="Helical" evidence="10">
    <location>
        <begin position="277"/>
        <end position="299"/>
    </location>
</feature>
<dbReference type="PANTHER" id="PTHR43823:SF3">
    <property type="entry name" value="MULTIDRUG EXPORT PROTEIN MEPA"/>
    <property type="match status" value="1"/>
</dbReference>
<comment type="caution">
    <text evidence="11">The sequence shown here is derived from an EMBL/GenBank/DDBJ whole genome shotgun (WGS) entry which is preliminary data.</text>
</comment>
<evidence type="ECO:0000256" key="7">
    <source>
        <dbReference type="ARBA" id="ARBA00022989"/>
    </source>
</evidence>
<keyword evidence="6 10" id="KW-0812">Transmembrane</keyword>
<name>A0ABU0MWT0_9FIRM</name>
<sequence>MKENMILEGNISNIFIKFCVPAVISMTITGIQTIIDGMFVGKILGPNAMASVNIAIPFMQLILGISMIVSVGAQSYIGINLGENKESDAKNAFKTSTIILILVGVVITLIGILFNKEIAIALGANEILLKNSQLYIKTISIFTIPMTLMFLFGFSNRIIGRPDLYFKGMLLSLIMNIALNYILVAKLNLGMIGTAIATGLSYSSAFLIVIWPILDKENIINIFEGRFDKYCILAILYNGSSEGIHSISTAVCAYLFNMAFMKIGGEAGVAAFTSINYIAQFGIFVMLGISDGIAPIVSYNYGSKNYLRVNHILKLAYKMALVIGAIIFLMLFLCADKLVMLFIQDNKDIINFAVNGAKIYAFAFIFNGFNIVSSGYFTAIGDATSSVIVASTRGLIFVFIGINLLPLLFGVSGVWMSIPFADICTLFIVFYLLSKVDYKVVSSS</sequence>
<evidence type="ECO:0000256" key="6">
    <source>
        <dbReference type="ARBA" id="ARBA00022692"/>
    </source>
</evidence>
<feature type="transmembrane region" description="Helical" evidence="10">
    <location>
        <begin position="134"/>
        <end position="152"/>
    </location>
</feature>
<reference evidence="11 12" key="1">
    <citation type="submission" date="2023-07" db="EMBL/GenBank/DDBJ databases">
        <title>Genomic Encyclopedia of Type Strains, Phase IV (KMG-IV): sequencing the most valuable type-strain genomes for metagenomic binning, comparative biology and taxonomic classification.</title>
        <authorList>
            <person name="Goeker M."/>
        </authorList>
    </citation>
    <scope>NUCLEOTIDE SEQUENCE [LARGE SCALE GENOMIC DNA]</scope>
    <source>
        <strain evidence="11 12">DSM 15049</strain>
    </source>
</reference>
<evidence type="ECO:0000256" key="3">
    <source>
        <dbReference type="ARBA" id="ARBA00022106"/>
    </source>
</evidence>
<dbReference type="InterPro" id="IPR051327">
    <property type="entry name" value="MATE_MepA_subfamily"/>
</dbReference>
<feature type="transmembrane region" description="Helical" evidence="10">
    <location>
        <begin position="189"/>
        <end position="214"/>
    </location>
</feature>
<organism evidence="11 12">
    <name type="scientific">Paraclostridium ghonii</name>
    <dbReference type="NCBI Taxonomy" id="29358"/>
    <lineage>
        <taxon>Bacteria</taxon>
        <taxon>Bacillati</taxon>
        <taxon>Bacillota</taxon>
        <taxon>Clostridia</taxon>
        <taxon>Peptostreptococcales</taxon>
        <taxon>Peptostreptococcaceae</taxon>
        <taxon>Paraclostridium</taxon>
    </lineage>
</organism>
<feature type="transmembrane region" description="Helical" evidence="10">
    <location>
        <begin position="359"/>
        <end position="380"/>
    </location>
</feature>
<keyword evidence="4" id="KW-0813">Transport</keyword>
<evidence type="ECO:0000256" key="4">
    <source>
        <dbReference type="ARBA" id="ARBA00022448"/>
    </source>
</evidence>
<feature type="transmembrane region" description="Helical" evidence="10">
    <location>
        <begin position="320"/>
        <end position="343"/>
    </location>
</feature>
<evidence type="ECO:0000256" key="2">
    <source>
        <dbReference type="ARBA" id="ARBA00008417"/>
    </source>
</evidence>
<dbReference type="InterPro" id="IPR048279">
    <property type="entry name" value="MdtK-like"/>
</dbReference>
<evidence type="ECO:0000256" key="1">
    <source>
        <dbReference type="ARBA" id="ARBA00004651"/>
    </source>
</evidence>
<dbReference type="CDD" id="cd13143">
    <property type="entry name" value="MATE_MepA_like"/>
    <property type="match status" value="1"/>
</dbReference>
<proteinExistence type="inferred from homology"/>
<evidence type="ECO:0000313" key="11">
    <source>
        <dbReference type="EMBL" id="MDQ0555362.1"/>
    </source>
</evidence>